<evidence type="ECO:0000256" key="1">
    <source>
        <dbReference type="ARBA" id="ARBA00018672"/>
    </source>
</evidence>
<dbReference type="FunFam" id="1.10.10.10:FF:000018">
    <property type="entry name" value="DNA-binding response regulator ResD"/>
    <property type="match status" value="1"/>
</dbReference>
<dbReference type="Gene3D" id="3.40.50.2300">
    <property type="match status" value="1"/>
</dbReference>
<keyword evidence="4" id="KW-0805">Transcription regulation</keyword>
<dbReference type="Pfam" id="PF00486">
    <property type="entry name" value="Trans_reg_C"/>
    <property type="match status" value="1"/>
</dbReference>
<keyword evidence="2 8" id="KW-0597">Phosphoprotein</keyword>
<dbReference type="SMART" id="SM00862">
    <property type="entry name" value="Trans_reg_C"/>
    <property type="match status" value="1"/>
</dbReference>
<evidence type="ECO:0000313" key="13">
    <source>
        <dbReference type="Proteomes" id="UP000233534"/>
    </source>
</evidence>
<feature type="modified residue" description="4-aspartylphosphate" evidence="8">
    <location>
        <position position="52"/>
    </location>
</feature>
<dbReference type="CDD" id="cd17574">
    <property type="entry name" value="REC_OmpR"/>
    <property type="match status" value="1"/>
</dbReference>
<keyword evidence="3" id="KW-0902">Two-component regulatory system</keyword>
<keyword evidence="6" id="KW-0804">Transcription</keyword>
<evidence type="ECO:0000256" key="7">
    <source>
        <dbReference type="ARBA" id="ARBA00024867"/>
    </source>
</evidence>
<evidence type="ECO:0000256" key="3">
    <source>
        <dbReference type="ARBA" id="ARBA00023012"/>
    </source>
</evidence>
<dbReference type="Gene3D" id="1.10.10.10">
    <property type="entry name" value="Winged helix-like DNA-binding domain superfamily/Winged helix DNA-binding domain"/>
    <property type="match status" value="1"/>
</dbReference>
<evidence type="ECO:0000256" key="2">
    <source>
        <dbReference type="ARBA" id="ARBA00022553"/>
    </source>
</evidence>
<dbReference type="PANTHER" id="PTHR48111:SF2">
    <property type="entry name" value="RESPONSE REGULATOR SAER"/>
    <property type="match status" value="1"/>
</dbReference>
<dbReference type="GO" id="GO:0032993">
    <property type="term" value="C:protein-DNA complex"/>
    <property type="evidence" value="ECO:0007669"/>
    <property type="project" value="TreeGrafter"/>
</dbReference>
<dbReference type="Pfam" id="PF00072">
    <property type="entry name" value="Response_reg"/>
    <property type="match status" value="1"/>
</dbReference>
<dbReference type="GO" id="GO:0000976">
    <property type="term" value="F:transcription cis-regulatory region binding"/>
    <property type="evidence" value="ECO:0007669"/>
    <property type="project" value="TreeGrafter"/>
</dbReference>
<feature type="DNA-binding region" description="OmpR/PhoB-type" evidence="9">
    <location>
        <begin position="125"/>
        <end position="223"/>
    </location>
</feature>
<reference evidence="12 13" key="1">
    <citation type="submission" date="2017-12" db="EMBL/GenBank/DDBJ databases">
        <title>Complete genome sequence of Herbivorax saccincola GGR1, a novel Cellulosome-producing hydrolytic bacterium in a thermophilic biogas plant, established by Illumina and Nanopore MinION sequencing.</title>
        <authorList>
            <person name="Pechtl A."/>
            <person name="Ruckert C."/>
            <person name="Koeck D.E."/>
            <person name="Maus I."/>
            <person name="Winkler A."/>
            <person name="Kalinowski J."/>
            <person name="Puhler A."/>
            <person name="Schwarz W.W."/>
            <person name="Zverlov V.V."/>
            <person name="Schluter A."/>
            <person name="Liebl W."/>
        </authorList>
    </citation>
    <scope>NUCLEOTIDE SEQUENCE [LARGE SCALE GENOMIC DNA]</scope>
    <source>
        <strain evidence="13">SR1</strain>
    </source>
</reference>
<proteinExistence type="predicted"/>
<evidence type="ECO:0000313" key="12">
    <source>
        <dbReference type="EMBL" id="AUG56569.1"/>
    </source>
</evidence>
<keyword evidence="13" id="KW-1185">Reference proteome</keyword>
<dbReference type="GO" id="GO:0006355">
    <property type="term" value="P:regulation of DNA-templated transcription"/>
    <property type="evidence" value="ECO:0007669"/>
    <property type="project" value="InterPro"/>
</dbReference>
<evidence type="ECO:0000256" key="8">
    <source>
        <dbReference type="PROSITE-ProRule" id="PRU00169"/>
    </source>
</evidence>
<dbReference type="GO" id="GO:0005829">
    <property type="term" value="C:cytosol"/>
    <property type="evidence" value="ECO:0007669"/>
    <property type="project" value="TreeGrafter"/>
</dbReference>
<evidence type="ECO:0000259" key="11">
    <source>
        <dbReference type="PROSITE" id="PS51755"/>
    </source>
</evidence>
<dbReference type="GO" id="GO:0000156">
    <property type="term" value="F:phosphorelay response regulator activity"/>
    <property type="evidence" value="ECO:0007669"/>
    <property type="project" value="TreeGrafter"/>
</dbReference>
<dbReference type="EMBL" id="CP025197">
    <property type="protein sequence ID" value="AUG56569.1"/>
    <property type="molecule type" value="Genomic_DNA"/>
</dbReference>
<feature type="domain" description="Response regulatory" evidence="10">
    <location>
        <begin position="4"/>
        <end position="116"/>
    </location>
</feature>
<dbReference type="PROSITE" id="PS51755">
    <property type="entry name" value="OMPR_PHOB"/>
    <property type="match status" value="1"/>
</dbReference>
<dbReference type="InterPro" id="IPR001789">
    <property type="entry name" value="Sig_transdc_resp-reg_receiver"/>
</dbReference>
<dbReference type="InterPro" id="IPR036388">
    <property type="entry name" value="WH-like_DNA-bd_sf"/>
</dbReference>
<feature type="domain" description="OmpR/PhoB-type" evidence="11">
    <location>
        <begin position="125"/>
        <end position="223"/>
    </location>
</feature>
<dbReference type="RefSeq" id="WP_101299083.1">
    <property type="nucleotide sequence ID" value="NZ_CP025197.1"/>
</dbReference>
<evidence type="ECO:0000259" key="10">
    <source>
        <dbReference type="PROSITE" id="PS50110"/>
    </source>
</evidence>
<evidence type="ECO:0000256" key="4">
    <source>
        <dbReference type="ARBA" id="ARBA00023015"/>
    </source>
</evidence>
<sequence length="232" mass="26872">MKKKILIIDDELDMVNMLRNFFRLKDFDTIEAYSGEGILDKLEENPDIILLDINMPGIDGFGVCKEIRNKTTSPILFLTARGSETDRVKGLMIGGDDYIVKPFSLNELYARVYSHLQREERKGMAAANKSSQLIIDYSSRTVHYKGKEIIFTKTEFDIIELLSSHPKMVFDREKIYISLWGYEAMGDNSVVAEHIRKIRAKISEFTDKEYIQTVWGVRYKWVGKKIFHQNGV</sequence>
<dbReference type="InterPro" id="IPR039420">
    <property type="entry name" value="WalR-like"/>
</dbReference>
<dbReference type="PANTHER" id="PTHR48111">
    <property type="entry name" value="REGULATOR OF RPOS"/>
    <property type="match status" value="1"/>
</dbReference>
<keyword evidence="5 9" id="KW-0238">DNA-binding</keyword>
<name>A0A2K9DZK9_9FIRM</name>
<accession>A0A2K9DZK9</accession>
<evidence type="ECO:0000256" key="5">
    <source>
        <dbReference type="ARBA" id="ARBA00023125"/>
    </source>
</evidence>
<dbReference type="SUPFAM" id="SSF52172">
    <property type="entry name" value="CheY-like"/>
    <property type="match status" value="1"/>
</dbReference>
<dbReference type="Proteomes" id="UP000233534">
    <property type="component" value="Chromosome"/>
</dbReference>
<dbReference type="PROSITE" id="PS50110">
    <property type="entry name" value="RESPONSE_REGULATORY"/>
    <property type="match status" value="1"/>
</dbReference>
<protein>
    <recommendedName>
        <fullName evidence="1">Stage 0 sporulation protein A homolog</fullName>
    </recommendedName>
</protein>
<dbReference type="AlphaFoldDB" id="A0A2K9DZK9"/>
<dbReference type="KEGG" id="hsc:HVS_03095"/>
<evidence type="ECO:0000256" key="9">
    <source>
        <dbReference type="PROSITE-ProRule" id="PRU01091"/>
    </source>
</evidence>
<dbReference type="SMART" id="SM00448">
    <property type="entry name" value="REC"/>
    <property type="match status" value="1"/>
</dbReference>
<gene>
    <name evidence="12" type="primary">walR1</name>
    <name evidence="12" type="ORF">HVS_03095</name>
</gene>
<evidence type="ECO:0000256" key="6">
    <source>
        <dbReference type="ARBA" id="ARBA00023163"/>
    </source>
</evidence>
<dbReference type="InterPro" id="IPR001867">
    <property type="entry name" value="OmpR/PhoB-type_DNA-bd"/>
</dbReference>
<comment type="function">
    <text evidence="7">May play the central regulatory role in sporulation. It may be an element of the effector pathway responsible for the activation of sporulation genes in response to nutritional stress. Spo0A may act in concert with spo0H (a sigma factor) to control the expression of some genes that are critical to the sporulation process.</text>
</comment>
<organism evidence="12 13">
    <name type="scientific">Acetivibrio saccincola</name>
    <dbReference type="NCBI Taxonomy" id="1677857"/>
    <lineage>
        <taxon>Bacteria</taxon>
        <taxon>Bacillati</taxon>
        <taxon>Bacillota</taxon>
        <taxon>Clostridia</taxon>
        <taxon>Eubacteriales</taxon>
        <taxon>Oscillospiraceae</taxon>
        <taxon>Acetivibrio</taxon>
    </lineage>
</organism>
<dbReference type="Gene3D" id="6.10.250.690">
    <property type="match status" value="1"/>
</dbReference>
<dbReference type="InterPro" id="IPR011006">
    <property type="entry name" value="CheY-like_superfamily"/>
</dbReference>
<dbReference type="CDD" id="cd00383">
    <property type="entry name" value="trans_reg_C"/>
    <property type="match status" value="1"/>
</dbReference>